<feature type="domain" description="A-factor biosynthesis hotdog" evidence="2">
    <location>
        <begin position="21"/>
        <end position="154"/>
    </location>
</feature>
<feature type="region of interest" description="Disordered" evidence="1">
    <location>
        <begin position="1"/>
        <end position="20"/>
    </location>
</feature>
<dbReference type="InterPro" id="IPR047757">
    <property type="entry name" value="AfsA-like"/>
</dbReference>
<dbReference type="InterPro" id="IPR005509">
    <property type="entry name" value="AfsA_hotdog_dom"/>
</dbReference>
<name>A0ABN0XDM9_9ACTN</name>
<organism evidence="3 4">
    <name type="scientific">Streptomyces blastmyceticus</name>
    <dbReference type="NCBI Taxonomy" id="68180"/>
    <lineage>
        <taxon>Bacteria</taxon>
        <taxon>Bacillati</taxon>
        <taxon>Actinomycetota</taxon>
        <taxon>Actinomycetes</taxon>
        <taxon>Kitasatosporales</taxon>
        <taxon>Streptomycetaceae</taxon>
        <taxon>Streptomyces</taxon>
    </lineage>
</organism>
<dbReference type="NCBIfam" id="NF041195">
    <property type="entry name" value="ScbA_BarX_GamBu"/>
    <property type="match status" value="1"/>
</dbReference>
<dbReference type="InterPro" id="IPR029069">
    <property type="entry name" value="HotDog_dom_sf"/>
</dbReference>
<sequence>MFASVQSPAAGPAAGSVPQTYVHKSDPAEVRLTSWCRTGPHAFRIGTRQPVGDELRHGRGGSTDPLLFVETVRQTFPLLCHVAYGVPLGHQLIWQRFSYRIQNHAYDTQLPDGEVALYVECFDIVLRRERLTALSMRFRMMRGDVLLATAETRFAVQTPGVYRRLRGAHADATDAMLRALPAPAPLSHELVGRRDAEDVALSPAGPPPAGAHRWQLRVVTTHPVFFDHPVDHAPGILLIEAAHQAACVTGGGLPADITALDCEFTRYVELDAPCLLTATALEAAADGTLRTRVVAEQGGEVQFAATVAHHSAPVLAAACVSAR</sequence>
<dbReference type="EMBL" id="BAAABW010000024">
    <property type="protein sequence ID" value="GAA0360982.1"/>
    <property type="molecule type" value="Genomic_DNA"/>
</dbReference>
<protein>
    <submittedName>
        <fullName evidence="3">ScbA/BarX family gamma-butyrolactone biosynthesis protein</fullName>
    </submittedName>
</protein>
<evidence type="ECO:0000259" key="2">
    <source>
        <dbReference type="Pfam" id="PF03756"/>
    </source>
</evidence>
<accession>A0ABN0XDM9</accession>
<keyword evidence="4" id="KW-1185">Reference proteome</keyword>
<evidence type="ECO:0000256" key="1">
    <source>
        <dbReference type="SAM" id="MobiDB-lite"/>
    </source>
</evidence>
<proteinExistence type="predicted"/>
<feature type="domain" description="A-factor biosynthesis hotdog" evidence="2">
    <location>
        <begin position="190"/>
        <end position="306"/>
    </location>
</feature>
<reference evidence="3 4" key="1">
    <citation type="journal article" date="2019" name="Int. J. Syst. Evol. Microbiol.">
        <title>The Global Catalogue of Microorganisms (GCM) 10K type strain sequencing project: providing services to taxonomists for standard genome sequencing and annotation.</title>
        <authorList>
            <consortium name="The Broad Institute Genomics Platform"/>
            <consortium name="The Broad Institute Genome Sequencing Center for Infectious Disease"/>
            <person name="Wu L."/>
            <person name="Ma J."/>
        </authorList>
    </citation>
    <scope>NUCLEOTIDE SEQUENCE [LARGE SCALE GENOMIC DNA]</scope>
    <source>
        <strain evidence="3 4">JCM 4565</strain>
    </source>
</reference>
<dbReference type="RefSeq" id="WP_344120013.1">
    <property type="nucleotide sequence ID" value="NZ_BAAABW010000024.1"/>
</dbReference>
<dbReference type="SUPFAM" id="SSF54637">
    <property type="entry name" value="Thioesterase/thiol ester dehydrase-isomerase"/>
    <property type="match status" value="1"/>
</dbReference>
<feature type="compositionally biased region" description="Low complexity" evidence="1">
    <location>
        <begin position="1"/>
        <end position="19"/>
    </location>
</feature>
<gene>
    <name evidence="3" type="ORF">GCM10010319_43100</name>
</gene>
<dbReference type="Proteomes" id="UP001500063">
    <property type="component" value="Unassembled WGS sequence"/>
</dbReference>
<evidence type="ECO:0000313" key="4">
    <source>
        <dbReference type="Proteomes" id="UP001500063"/>
    </source>
</evidence>
<dbReference type="Pfam" id="PF03756">
    <property type="entry name" value="AfsA"/>
    <property type="match status" value="2"/>
</dbReference>
<comment type="caution">
    <text evidence="3">The sequence shown here is derived from an EMBL/GenBank/DDBJ whole genome shotgun (WGS) entry which is preliminary data.</text>
</comment>
<evidence type="ECO:0000313" key="3">
    <source>
        <dbReference type="EMBL" id="GAA0360982.1"/>
    </source>
</evidence>